<gene>
    <name evidence="1" type="ORF">Aco03nite_104790</name>
</gene>
<dbReference type="EMBL" id="BOMG01000164">
    <property type="protein sequence ID" value="GID62075.1"/>
    <property type="molecule type" value="Genomic_DNA"/>
</dbReference>
<accession>A0ABQ3XUE2</accession>
<evidence type="ECO:0000313" key="2">
    <source>
        <dbReference type="Proteomes" id="UP000612282"/>
    </source>
</evidence>
<organism evidence="1 2">
    <name type="scientific">Actinoplanes couchii</name>
    <dbReference type="NCBI Taxonomy" id="403638"/>
    <lineage>
        <taxon>Bacteria</taxon>
        <taxon>Bacillati</taxon>
        <taxon>Actinomycetota</taxon>
        <taxon>Actinomycetes</taxon>
        <taxon>Micromonosporales</taxon>
        <taxon>Micromonosporaceae</taxon>
        <taxon>Actinoplanes</taxon>
    </lineage>
</organism>
<evidence type="ECO:0000313" key="1">
    <source>
        <dbReference type="EMBL" id="GID62075.1"/>
    </source>
</evidence>
<keyword evidence="2" id="KW-1185">Reference proteome</keyword>
<protein>
    <submittedName>
        <fullName evidence="1">Uncharacterized protein</fullName>
    </submittedName>
</protein>
<dbReference type="RefSeq" id="WP_203810687.1">
    <property type="nucleotide sequence ID" value="NZ_BAAAQE010000084.1"/>
</dbReference>
<proteinExistence type="predicted"/>
<dbReference type="Proteomes" id="UP000612282">
    <property type="component" value="Unassembled WGS sequence"/>
</dbReference>
<reference evidence="1 2" key="1">
    <citation type="submission" date="2021-01" db="EMBL/GenBank/DDBJ databases">
        <title>Whole genome shotgun sequence of Actinoplanes couchii NBRC 106145.</title>
        <authorList>
            <person name="Komaki H."/>
            <person name="Tamura T."/>
        </authorList>
    </citation>
    <scope>NUCLEOTIDE SEQUENCE [LARGE SCALE GENOMIC DNA]</scope>
    <source>
        <strain evidence="1 2">NBRC 106145</strain>
    </source>
</reference>
<sequence length="65" mass="6671">MPLAEVLGSTGRRQDFSEDGIGLPAVDGGRLPLARIVIATAAQDGFEPFTGFIVGGPPDAGVYLL</sequence>
<name>A0ABQ3XUE2_9ACTN</name>
<comment type="caution">
    <text evidence="1">The sequence shown here is derived from an EMBL/GenBank/DDBJ whole genome shotgun (WGS) entry which is preliminary data.</text>
</comment>